<name>A0AAV3ZIY8_9GAST</name>
<sequence>MLSVGFDRLTSTGRKQLFIKVQTSQTWEINSKIEHLRTSIYYSLRRRERALVVAAVMSVSTNRETFLSCFTPVLRISCGGIERQTSYRSLDRVKPGLETPV</sequence>
<dbReference type="EMBL" id="BLXT01002457">
    <property type="protein sequence ID" value="GFN94524.1"/>
    <property type="molecule type" value="Genomic_DNA"/>
</dbReference>
<accession>A0AAV3ZIY8</accession>
<gene>
    <name evidence="1" type="ORF">PoB_002103000</name>
</gene>
<proteinExistence type="predicted"/>
<reference evidence="1 2" key="1">
    <citation type="journal article" date="2021" name="Elife">
        <title>Chloroplast acquisition without the gene transfer in kleptoplastic sea slugs, Plakobranchus ocellatus.</title>
        <authorList>
            <person name="Maeda T."/>
            <person name="Takahashi S."/>
            <person name="Yoshida T."/>
            <person name="Shimamura S."/>
            <person name="Takaki Y."/>
            <person name="Nagai Y."/>
            <person name="Toyoda A."/>
            <person name="Suzuki Y."/>
            <person name="Arimoto A."/>
            <person name="Ishii H."/>
            <person name="Satoh N."/>
            <person name="Nishiyama T."/>
            <person name="Hasebe M."/>
            <person name="Maruyama T."/>
            <person name="Minagawa J."/>
            <person name="Obokata J."/>
            <person name="Shigenobu S."/>
        </authorList>
    </citation>
    <scope>NUCLEOTIDE SEQUENCE [LARGE SCALE GENOMIC DNA]</scope>
</reference>
<evidence type="ECO:0000313" key="2">
    <source>
        <dbReference type="Proteomes" id="UP000735302"/>
    </source>
</evidence>
<organism evidence="1 2">
    <name type="scientific">Plakobranchus ocellatus</name>
    <dbReference type="NCBI Taxonomy" id="259542"/>
    <lineage>
        <taxon>Eukaryota</taxon>
        <taxon>Metazoa</taxon>
        <taxon>Spiralia</taxon>
        <taxon>Lophotrochozoa</taxon>
        <taxon>Mollusca</taxon>
        <taxon>Gastropoda</taxon>
        <taxon>Heterobranchia</taxon>
        <taxon>Euthyneura</taxon>
        <taxon>Panpulmonata</taxon>
        <taxon>Sacoglossa</taxon>
        <taxon>Placobranchoidea</taxon>
        <taxon>Plakobranchidae</taxon>
        <taxon>Plakobranchus</taxon>
    </lineage>
</organism>
<comment type="caution">
    <text evidence="1">The sequence shown here is derived from an EMBL/GenBank/DDBJ whole genome shotgun (WGS) entry which is preliminary data.</text>
</comment>
<protein>
    <submittedName>
        <fullName evidence="1">Uncharacterized protein</fullName>
    </submittedName>
</protein>
<keyword evidence="2" id="KW-1185">Reference proteome</keyword>
<evidence type="ECO:0000313" key="1">
    <source>
        <dbReference type="EMBL" id="GFN94524.1"/>
    </source>
</evidence>
<dbReference type="Proteomes" id="UP000735302">
    <property type="component" value="Unassembled WGS sequence"/>
</dbReference>
<dbReference type="AlphaFoldDB" id="A0AAV3ZIY8"/>